<comment type="caution">
    <text evidence="2">The sequence shown here is derived from an EMBL/GenBank/DDBJ whole genome shotgun (WGS) entry which is preliminary data.</text>
</comment>
<evidence type="ECO:0000313" key="3">
    <source>
        <dbReference type="Proteomes" id="UP000620156"/>
    </source>
</evidence>
<reference evidence="2" key="2">
    <citation type="submission" date="2020-09" db="EMBL/GenBank/DDBJ databases">
        <authorList>
            <person name="Sun Q."/>
            <person name="Ohkuma M."/>
        </authorList>
    </citation>
    <scope>NUCLEOTIDE SEQUENCE</scope>
    <source>
        <strain evidence="2">JCM 3131</strain>
    </source>
</reference>
<dbReference type="InterPro" id="IPR011059">
    <property type="entry name" value="Metal-dep_hydrolase_composite"/>
</dbReference>
<sequence length="82" mass="8684">MCRNGREPPLPVVTGMTPLDAVESGTATGPATPGPRAPLSGRPREGYDADVLVRDEDPLVDIEVLAQPEHITGVWKAGVRVK</sequence>
<dbReference type="Proteomes" id="UP000620156">
    <property type="component" value="Unassembled WGS sequence"/>
</dbReference>
<evidence type="ECO:0000256" key="1">
    <source>
        <dbReference type="SAM" id="MobiDB-lite"/>
    </source>
</evidence>
<dbReference type="AlphaFoldDB" id="A0A918EW69"/>
<dbReference type="EMBL" id="BMQK01000018">
    <property type="protein sequence ID" value="GGQ81073.1"/>
    <property type="molecule type" value="Genomic_DNA"/>
</dbReference>
<feature type="region of interest" description="Disordered" evidence="1">
    <location>
        <begin position="1"/>
        <end position="45"/>
    </location>
</feature>
<proteinExistence type="predicted"/>
<reference evidence="2" key="1">
    <citation type="journal article" date="2014" name="Int. J. Syst. Evol. Microbiol.">
        <title>Complete genome sequence of Corynebacterium casei LMG S-19264T (=DSM 44701T), isolated from a smear-ripened cheese.</title>
        <authorList>
            <consortium name="US DOE Joint Genome Institute (JGI-PGF)"/>
            <person name="Walter F."/>
            <person name="Albersmeier A."/>
            <person name="Kalinowski J."/>
            <person name="Ruckert C."/>
        </authorList>
    </citation>
    <scope>NUCLEOTIDE SEQUENCE</scope>
    <source>
        <strain evidence="2">JCM 3131</strain>
    </source>
</reference>
<name>A0A918EW69_9ACTN</name>
<evidence type="ECO:0000313" key="2">
    <source>
        <dbReference type="EMBL" id="GGQ81073.1"/>
    </source>
</evidence>
<gene>
    <name evidence="2" type="ORF">GCM10010145_58500</name>
</gene>
<dbReference type="SUPFAM" id="SSF51338">
    <property type="entry name" value="Composite domain of metallo-dependent hydrolases"/>
    <property type="match status" value="1"/>
</dbReference>
<protein>
    <recommendedName>
        <fullName evidence="4">Amidohydrolase-related domain-containing protein</fullName>
    </recommendedName>
</protein>
<accession>A0A918EW69</accession>
<dbReference type="Gene3D" id="2.30.40.10">
    <property type="entry name" value="Urease, subunit C, domain 1"/>
    <property type="match status" value="1"/>
</dbReference>
<organism evidence="2 3">
    <name type="scientific">Streptomyces ruber</name>
    <dbReference type="NCBI Taxonomy" id="83378"/>
    <lineage>
        <taxon>Bacteria</taxon>
        <taxon>Bacillati</taxon>
        <taxon>Actinomycetota</taxon>
        <taxon>Actinomycetes</taxon>
        <taxon>Kitasatosporales</taxon>
        <taxon>Streptomycetaceae</taxon>
        <taxon>Streptomyces</taxon>
    </lineage>
</organism>
<evidence type="ECO:0008006" key="4">
    <source>
        <dbReference type="Google" id="ProtNLM"/>
    </source>
</evidence>
<dbReference type="GO" id="GO:0016810">
    <property type="term" value="F:hydrolase activity, acting on carbon-nitrogen (but not peptide) bonds"/>
    <property type="evidence" value="ECO:0007669"/>
    <property type="project" value="InterPro"/>
</dbReference>
<keyword evidence="3" id="KW-1185">Reference proteome</keyword>
<dbReference type="Gene3D" id="3.20.20.140">
    <property type="entry name" value="Metal-dependent hydrolases"/>
    <property type="match status" value="1"/>
</dbReference>